<dbReference type="Proteomes" id="UP001338125">
    <property type="component" value="Unassembled WGS sequence"/>
</dbReference>
<keyword evidence="4" id="KW-1185">Reference proteome</keyword>
<sequence length="423" mass="45798">MRASIKALGSFALLAHNALSQEVTYTDGTSKLTFIEGTNTNIPTSATGPPSGVYVTHESKITLTGVTGAITTTASNATATTTATGTSTAPAPTNTQPCNGWVEFCSRKYSNITMVGAHNSPFVRPGNSASNQALPVKVQLDDGIRFLQAQIQWPTNGTVPHFCHTNCDLLDAGPITDWLSQVREWVDAHPYDVVTILMGNGNYSEPALYAPFVEQSGILKYAYEPTVFPMALDDWPSLETLIIHGKRVILFLDYKADQTKFPWWLDEFSQVWETQFDPTNRSFPCVAQRPPDLSDESHKNRLYMLNHNLNAEFDVFGTQLLVPAVSLLNVTNGVSGMGSLGLSANNCRSDWGRAPNVLNVDYYNYGAPPGSVFEVAARINNVTYHNTCCGSVTSGAPALVGGGGGILFWAGFMPLIVSTILML</sequence>
<evidence type="ECO:0000313" key="4">
    <source>
        <dbReference type="Proteomes" id="UP001338125"/>
    </source>
</evidence>
<dbReference type="EMBL" id="JAVFKD010000016">
    <property type="protein sequence ID" value="KAK5987262.1"/>
    <property type="molecule type" value="Genomic_DNA"/>
</dbReference>
<evidence type="ECO:0000313" key="3">
    <source>
        <dbReference type="EMBL" id="KAK5987262.1"/>
    </source>
</evidence>
<feature type="transmembrane region" description="Helical" evidence="1">
    <location>
        <begin position="398"/>
        <end position="421"/>
    </location>
</feature>
<dbReference type="Pfam" id="PF26146">
    <property type="entry name" value="PI-PLC_X"/>
    <property type="match status" value="1"/>
</dbReference>
<dbReference type="PANTHER" id="PTHR13593">
    <property type="match status" value="1"/>
</dbReference>
<evidence type="ECO:0000256" key="1">
    <source>
        <dbReference type="SAM" id="Phobius"/>
    </source>
</evidence>
<reference evidence="3 4" key="1">
    <citation type="submission" date="2024-01" db="EMBL/GenBank/DDBJ databases">
        <title>Complete genome of Cladobotryum mycophilum ATHUM6906.</title>
        <authorList>
            <person name="Christinaki A.C."/>
            <person name="Myridakis A.I."/>
            <person name="Kouvelis V.N."/>
        </authorList>
    </citation>
    <scope>NUCLEOTIDE SEQUENCE [LARGE SCALE GENOMIC DNA]</scope>
    <source>
        <strain evidence="3 4">ATHUM6906</strain>
    </source>
</reference>
<keyword evidence="1" id="KW-1133">Transmembrane helix</keyword>
<dbReference type="InterPro" id="IPR017946">
    <property type="entry name" value="PLC-like_Pdiesterase_TIM-brl"/>
</dbReference>
<feature type="signal peptide" evidence="2">
    <location>
        <begin position="1"/>
        <end position="20"/>
    </location>
</feature>
<proteinExistence type="predicted"/>
<keyword evidence="1" id="KW-0812">Transmembrane</keyword>
<dbReference type="PANTHER" id="PTHR13593:SF140">
    <property type="entry name" value="PLC-LIKE PHOSPHODIESTERASE"/>
    <property type="match status" value="1"/>
</dbReference>
<organism evidence="3 4">
    <name type="scientific">Cladobotryum mycophilum</name>
    <dbReference type="NCBI Taxonomy" id="491253"/>
    <lineage>
        <taxon>Eukaryota</taxon>
        <taxon>Fungi</taxon>
        <taxon>Dikarya</taxon>
        <taxon>Ascomycota</taxon>
        <taxon>Pezizomycotina</taxon>
        <taxon>Sordariomycetes</taxon>
        <taxon>Hypocreomycetidae</taxon>
        <taxon>Hypocreales</taxon>
        <taxon>Hypocreaceae</taxon>
        <taxon>Cladobotryum</taxon>
    </lineage>
</organism>
<name>A0ABR0S526_9HYPO</name>
<dbReference type="Gene3D" id="3.20.20.190">
    <property type="entry name" value="Phosphatidylinositol (PI) phosphodiesterase"/>
    <property type="match status" value="1"/>
</dbReference>
<feature type="chain" id="PRO_5045672308" evidence="2">
    <location>
        <begin position="21"/>
        <end position="423"/>
    </location>
</feature>
<gene>
    <name evidence="3" type="ORF">PT974_11386</name>
</gene>
<keyword evidence="2" id="KW-0732">Signal</keyword>
<accession>A0ABR0S526</accession>
<dbReference type="SUPFAM" id="SSF51695">
    <property type="entry name" value="PLC-like phosphodiesterases"/>
    <property type="match status" value="1"/>
</dbReference>
<protein>
    <submittedName>
        <fullName evidence="3">Secreted protein</fullName>
    </submittedName>
</protein>
<evidence type="ECO:0000256" key="2">
    <source>
        <dbReference type="SAM" id="SignalP"/>
    </source>
</evidence>
<keyword evidence="1" id="KW-0472">Membrane</keyword>
<comment type="caution">
    <text evidence="3">The sequence shown here is derived from an EMBL/GenBank/DDBJ whole genome shotgun (WGS) entry which is preliminary data.</text>
</comment>
<dbReference type="InterPro" id="IPR051057">
    <property type="entry name" value="PI-PLC_domain"/>
</dbReference>